<evidence type="ECO:0000313" key="6">
    <source>
        <dbReference type="Proteomes" id="UP000619260"/>
    </source>
</evidence>
<keyword evidence="6" id="KW-1185">Reference proteome</keyword>
<organism evidence="5 6">
    <name type="scientific">Virgisporangium aliadipatigenens</name>
    <dbReference type="NCBI Taxonomy" id="741659"/>
    <lineage>
        <taxon>Bacteria</taxon>
        <taxon>Bacillati</taxon>
        <taxon>Actinomycetota</taxon>
        <taxon>Actinomycetes</taxon>
        <taxon>Micromonosporales</taxon>
        <taxon>Micromonosporaceae</taxon>
        <taxon>Virgisporangium</taxon>
    </lineage>
</organism>
<gene>
    <name evidence="5" type="primary">lrp_2</name>
    <name evidence="5" type="ORF">Val02_73360</name>
</gene>
<dbReference type="PRINTS" id="PR00033">
    <property type="entry name" value="HTHASNC"/>
</dbReference>
<protein>
    <submittedName>
        <fullName evidence="5">AsnC family transcriptional regulator</fullName>
    </submittedName>
</protein>
<dbReference type="InterPro" id="IPR019888">
    <property type="entry name" value="Tscrpt_reg_AsnC-like"/>
</dbReference>
<keyword evidence="3" id="KW-0804">Transcription</keyword>
<dbReference type="PROSITE" id="PS00519">
    <property type="entry name" value="HTH_ASNC_1"/>
    <property type="match status" value="1"/>
</dbReference>
<dbReference type="EMBL" id="BOPF01000036">
    <property type="protein sequence ID" value="GIJ50450.1"/>
    <property type="molecule type" value="Genomic_DNA"/>
</dbReference>
<dbReference type="PROSITE" id="PS50956">
    <property type="entry name" value="HTH_ASNC_2"/>
    <property type="match status" value="1"/>
</dbReference>
<dbReference type="CDD" id="cd00090">
    <property type="entry name" value="HTH_ARSR"/>
    <property type="match status" value="1"/>
</dbReference>
<evidence type="ECO:0000256" key="3">
    <source>
        <dbReference type="ARBA" id="ARBA00023163"/>
    </source>
</evidence>
<keyword evidence="2" id="KW-0238">DNA-binding</keyword>
<evidence type="ECO:0000313" key="5">
    <source>
        <dbReference type="EMBL" id="GIJ50450.1"/>
    </source>
</evidence>
<keyword evidence="1" id="KW-0805">Transcription regulation</keyword>
<sequence length="169" mass="18857">MFVTRSGHTLYARNVDRVDWRILAELQADARLSFNEMARRINLSAPATAERVRRLQDAGIITGYRAHVDPAKAGRPVRAFVRMQCYGPTCVLRDPAVPNWPEVLQMQRVTGADCTVLMVAVADMPALQGFLDRMADYGRPESSLILDDVLAWTPLTPLDPVPPDRAADR</sequence>
<dbReference type="SUPFAM" id="SSF46785">
    <property type="entry name" value="Winged helix' DNA-binding domain"/>
    <property type="match status" value="1"/>
</dbReference>
<dbReference type="InterPro" id="IPR000485">
    <property type="entry name" value="AsnC-type_HTH_dom"/>
</dbReference>
<dbReference type="PANTHER" id="PTHR30154">
    <property type="entry name" value="LEUCINE-RESPONSIVE REGULATORY PROTEIN"/>
    <property type="match status" value="1"/>
</dbReference>
<dbReference type="Pfam" id="PF01037">
    <property type="entry name" value="AsnC_trans_reg"/>
    <property type="match status" value="1"/>
</dbReference>
<dbReference type="GO" id="GO:0005829">
    <property type="term" value="C:cytosol"/>
    <property type="evidence" value="ECO:0007669"/>
    <property type="project" value="TreeGrafter"/>
</dbReference>
<dbReference type="InterPro" id="IPR019885">
    <property type="entry name" value="Tscrpt_reg_HTH_AsnC-type_CS"/>
</dbReference>
<dbReference type="Gene3D" id="1.10.10.10">
    <property type="entry name" value="Winged helix-like DNA-binding domain superfamily/Winged helix DNA-binding domain"/>
    <property type="match status" value="1"/>
</dbReference>
<dbReference type="Gene3D" id="3.30.70.920">
    <property type="match status" value="1"/>
</dbReference>
<evidence type="ECO:0000256" key="2">
    <source>
        <dbReference type="ARBA" id="ARBA00023125"/>
    </source>
</evidence>
<dbReference type="SMART" id="SM00344">
    <property type="entry name" value="HTH_ASNC"/>
    <property type="match status" value="1"/>
</dbReference>
<name>A0A8J3YV91_9ACTN</name>
<dbReference type="SUPFAM" id="SSF54909">
    <property type="entry name" value="Dimeric alpha+beta barrel"/>
    <property type="match status" value="1"/>
</dbReference>
<dbReference type="InterPro" id="IPR036388">
    <property type="entry name" value="WH-like_DNA-bd_sf"/>
</dbReference>
<dbReference type="AlphaFoldDB" id="A0A8J3YV91"/>
<proteinExistence type="predicted"/>
<evidence type="ECO:0000259" key="4">
    <source>
        <dbReference type="PROSITE" id="PS50956"/>
    </source>
</evidence>
<dbReference type="Pfam" id="PF13412">
    <property type="entry name" value="HTH_24"/>
    <property type="match status" value="1"/>
</dbReference>
<dbReference type="Proteomes" id="UP000619260">
    <property type="component" value="Unassembled WGS sequence"/>
</dbReference>
<dbReference type="InterPro" id="IPR011008">
    <property type="entry name" value="Dimeric_a/b-barrel"/>
</dbReference>
<dbReference type="GO" id="GO:0043200">
    <property type="term" value="P:response to amino acid"/>
    <property type="evidence" value="ECO:0007669"/>
    <property type="project" value="TreeGrafter"/>
</dbReference>
<feature type="domain" description="HTH asnC-type" evidence="4">
    <location>
        <begin position="15"/>
        <end position="76"/>
    </location>
</feature>
<dbReference type="InterPro" id="IPR036390">
    <property type="entry name" value="WH_DNA-bd_sf"/>
</dbReference>
<dbReference type="FunFam" id="1.10.10.10:FF:000186">
    <property type="entry name" value="AsnC family transcriptional regulator"/>
    <property type="match status" value="1"/>
</dbReference>
<comment type="caution">
    <text evidence="5">The sequence shown here is derived from an EMBL/GenBank/DDBJ whole genome shotgun (WGS) entry which is preliminary data.</text>
</comment>
<dbReference type="PANTHER" id="PTHR30154:SF53">
    <property type="entry name" value="HTH-TYPE TRANSCRIPTIONAL REGULATOR LRPC"/>
    <property type="match status" value="1"/>
</dbReference>
<dbReference type="InterPro" id="IPR019887">
    <property type="entry name" value="Tscrpt_reg_AsnC/Lrp_C"/>
</dbReference>
<dbReference type="InterPro" id="IPR011991">
    <property type="entry name" value="ArsR-like_HTH"/>
</dbReference>
<accession>A0A8J3YV91</accession>
<reference evidence="5" key="1">
    <citation type="submission" date="2021-01" db="EMBL/GenBank/DDBJ databases">
        <title>Whole genome shotgun sequence of Virgisporangium aliadipatigenens NBRC 105644.</title>
        <authorList>
            <person name="Komaki H."/>
            <person name="Tamura T."/>
        </authorList>
    </citation>
    <scope>NUCLEOTIDE SEQUENCE</scope>
    <source>
        <strain evidence="5">NBRC 105644</strain>
    </source>
</reference>
<dbReference type="GO" id="GO:0043565">
    <property type="term" value="F:sequence-specific DNA binding"/>
    <property type="evidence" value="ECO:0007669"/>
    <property type="project" value="InterPro"/>
</dbReference>
<evidence type="ECO:0000256" key="1">
    <source>
        <dbReference type="ARBA" id="ARBA00023015"/>
    </source>
</evidence>